<evidence type="ECO:0000256" key="3">
    <source>
        <dbReference type="ARBA" id="ARBA00022737"/>
    </source>
</evidence>
<feature type="signal peptide" evidence="7">
    <location>
        <begin position="1"/>
        <end position="21"/>
    </location>
</feature>
<dbReference type="Gene3D" id="2.170.140.10">
    <property type="entry name" value="Chitin binding domain"/>
    <property type="match status" value="2"/>
</dbReference>
<keyword evidence="5" id="KW-0325">Glycoprotein</keyword>
<evidence type="ECO:0000256" key="2">
    <source>
        <dbReference type="ARBA" id="ARBA00022729"/>
    </source>
</evidence>
<name>A0A6P7T772_9MOLL</name>
<feature type="chain" id="PRO_5028394685" evidence="7">
    <location>
        <begin position="22"/>
        <end position="175"/>
    </location>
</feature>
<keyword evidence="3" id="KW-0677">Repeat</keyword>
<dbReference type="PANTHER" id="PTHR23301:SF0">
    <property type="entry name" value="CHITIN-BINDING TYPE-2 DOMAIN-CONTAINING PROTEIN-RELATED"/>
    <property type="match status" value="1"/>
</dbReference>
<evidence type="ECO:0000256" key="6">
    <source>
        <dbReference type="SAM" id="MobiDB-lite"/>
    </source>
</evidence>
<keyword evidence="4" id="KW-1015">Disulfide bond</keyword>
<reference evidence="10" key="1">
    <citation type="submission" date="2025-08" db="UniProtKB">
        <authorList>
            <consortium name="RefSeq"/>
        </authorList>
    </citation>
    <scope>IDENTIFICATION</scope>
</reference>
<protein>
    <submittedName>
        <fullName evidence="10">Peritrophin-1-like</fullName>
    </submittedName>
</protein>
<organism evidence="9 10">
    <name type="scientific">Octopus sinensis</name>
    <name type="common">East Asian common octopus</name>
    <dbReference type="NCBI Taxonomy" id="2607531"/>
    <lineage>
        <taxon>Eukaryota</taxon>
        <taxon>Metazoa</taxon>
        <taxon>Spiralia</taxon>
        <taxon>Lophotrochozoa</taxon>
        <taxon>Mollusca</taxon>
        <taxon>Cephalopoda</taxon>
        <taxon>Coleoidea</taxon>
        <taxon>Octopodiformes</taxon>
        <taxon>Octopoda</taxon>
        <taxon>Incirrata</taxon>
        <taxon>Octopodidae</taxon>
        <taxon>Octopus</taxon>
    </lineage>
</organism>
<evidence type="ECO:0000256" key="1">
    <source>
        <dbReference type="ARBA" id="ARBA00022669"/>
    </source>
</evidence>
<dbReference type="Proteomes" id="UP000515154">
    <property type="component" value="Linkage group LG17"/>
</dbReference>
<dbReference type="InterPro" id="IPR036508">
    <property type="entry name" value="Chitin-bd_dom_sf"/>
</dbReference>
<dbReference type="GO" id="GO:0005576">
    <property type="term" value="C:extracellular region"/>
    <property type="evidence" value="ECO:0007669"/>
    <property type="project" value="InterPro"/>
</dbReference>
<dbReference type="SUPFAM" id="SSF57625">
    <property type="entry name" value="Invertebrate chitin-binding proteins"/>
    <property type="match status" value="2"/>
</dbReference>
<evidence type="ECO:0000313" key="10">
    <source>
        <dbReference type="RefSeq" id="XP_029646758.1"/>
    </source>
</evidence>
<dbReference type="RefSeq" id="XP_029646758.1">
    <property type="nucleotide sequence ID" value="XM_029790898.2"/>
</dbReference>
<dbReference type="Pfam" id="PF01607">
    <property type="entry name" value="CBM_14"/>
    <property type="match status" value="2"/>
</dbReference>
<evidence type="ECO:0000259" key="8">
    <source>
        <dbReference type="PROSITE" id="PS50940"/>
    </source>
</evidence>
<keyword evidence="1" id="KW-0147">Chitin-binding</keyword>
<feature type="domain" description="Chitin-binding type-2" evidence="8">
    <location>
        <begin position="21"/>
        <end position="77"/>
    </location>
</feature>
<sequence length="175" mass="20431">MSVELKWILVSIFFIVTPVISERCYRHGAYKRDPRDCRKFYRCNWGYVQHLTCPEGTAFNPRYMVCDYIWRVSECQTKCPPSSRDPNEPCPRTPPILRKDPSCRKPPHNTRISARSFSESLPDRRCRSSNAVLPNPSSNSSYFLCLENKILLKSCPPGLTFDHFKNRCDWSFLSL</sequence>
<dbReference type="SMART" id="SM00494">
    <property type="entry name" value="ChtBD2"/>
    <property type="match status" value="2"/>
</dbReference>
<feature type="domain" description="Chitin-binding type-2" evidence="8">
    <location>
        <begin position="123"/>
        <end position="175"/>
    </location>
</feature>
<accession>A0A6P7T772</accession>
<gene>
    <name evidence="10" type="primary">LOC115220757</name>
</gene>
<dbReference type="KEGG" id="osn:115220757"/>
<evidence type="ECO:0000256" key="5">
    <source>
        <dbReference type="ARBA" id="ARBA00023180"/>
    </source>
</evidence>
<evidence type="ECO:0000256" key="7">
    <source>
        <dbReference type="SAM" id="SignalP"/>
    </source>
</evidence>
<proteinExistence type="predicted"/>
<dbReference type="AlphaFoldDB" id="A0A6P7T772"/>
<dbReference type="InterPro" id="IPR002557">
    <property type="entry name" value="Chitin-bd_dom"/>
</dbReference>
<dbReference type="GO" id="GO:0008061">
    <property type="term" value="F:chitin binding"/>
    <property type="evidence" value="ECO:0007669"/>
    <property type="project" value="UniProtKB-KW"/>
</dbReference>
<feature type="region of interest" description="Disordered" evidence="6">
    <location>
        <begin position="79"/>
        <end position="111"/>
    </location>
</feature>
<dbReference type="InterPro" id="IPR051940">
    <property type="entry name" value="Chitin_bind-dev_reg"/>
</dbReference>
<keyword evidence="2 7" id="KW-0732">Signal</keyword>
<evidence type="ECO:0000313" key="9">
    <source>
        <dbReference type="Proteomes" id="UP000515154"/>
    </source>
</evidence>
<evidence type="ECO:0000256" key="4">
    <source>
        <dbReference type="ARBA" id="ARBA00023157"/>
    </source>
</evidence>
<keyword evidence="9" id="KW-1185">Reference proteome</keyword>
<dbReference type="PANTHER" id="PTHR23301">
    <property type="entry name" value="CHITIN BINDING PERITROPHIN-A"/>
    <property type="match status" value="1"/>
</dbReference>
<dbReference type="PROSITE" id="PS50940">
    <property type="entry name" value="CHIT_BIND_II"/>
    <property type="match status" value="2"/>
</dbReference>